<keyword evidence="3" id="KW-0408">Iron</keyword>
<evidence type="ECO:0000313" key="6">
    <source>
        <dbReference type="EMBL" id="OCL93155.1"/>
    </source>
</evidence>
<evidence type="ECO:0000256" key="3">
    <source>
        <dbReference type="ARBA" id="ARBA00023004"/>
    </source>
</evidence>
<dbReference type="PANTHER" id="PTHR24960:SF85">
    <property type="entry name" value="POLYFERREDOXIN PROTEIN VHUB"/>
    <property type="match status" value="1"/>
</dbReference>
<dbReference type="RefSeq" id="WP_066173613.1">
    <property type="nucleotide sequence ID" value="NZ_JANJGF010000007.1"/>
</dbReference>
<evidence type="ECO:0000259" key="5">
    <source>
        <dbReference type="PROSITE" id="PS51379"/>
    </source>
</evidence>
<feature type="domain" description="4Fe-4S ferredoxin-type" evidence="5">
    <location>
        <begin position="450"/>
        <end position="480"/>
    </location>
</feature>
<evidence type="ECO:0000256" key="2">
    <source>
        <dbReference type="ARBA" id="ARBA00022723"/>
    </source>
</evidence>
<protein>
    <submittedName>
        <fullName evidence="6">Formate hydrogenlyase complex iron-sulfur subunit</fullName>
    </submittedName>
</protein>
<reference evidence="6 7" key="1">
    <citation type="submission" date="2015-05" db="EMBL/GenBank/DDBJ databases">
        <authorList>
            <person name="Rovetto F."/>
            <person name="Cocolin L."/>
            <person name="Illeghems K."/>
            <person name="Van Nieuwerburgh F."/>
            <person name="Houf K."/>
        </authorList>
    </citation>
    <scope>NUCLEOTIDE SEQUENCE [LARGE SCALE GENOMIC DNA]</scope>
    <source>
        <strain evidence="6 7">117434</strain>
    </source>
</reference>
<feature type="domain" description="4Fe-4S ferredoxin-type" evidence="5">
    <location>
        <begin position="203"/>
        <end position="232"/>
    </location>
</feature>
<dbReference type="Gene3D" id="3.30.70.20">
    <property type="match status" value="2"/>
</dbReference>
<dbReference type="Proteomes" id="UP000093159">
    <property type="component" value="Unassembled WGS sequence"/>
</dbReference>
<dbReference type="InterPro" id="IPR017896">
    <property type="entry name" value="4Fe4S_Fe-S-bd"/>
</dbReference>
<dbReference type="Pfam" id="PF13237">
    <property type="entry name" value="Fer4_10"/>
    <property type="match status" value="1"/>
</dbReference>
<gene>
    <name evidence="6" type="ORF">AAX28_00697</name>
</gene>
<dbReference type="PROSITE" id="PS00198">
    <property type="entry name" value="4FE4S_FER_1"/>
    <property type="match status" value="2"/>
</dbReference>
<evidence type="ECO:0000313" key="7">
    <source>
        <dbReference type="Proteomes" id="UP000093159"/>
    </source>
</evidence>
<dbReference type="InterPro" id="IPR050157">
    <property type="entry name" value="PSI_iron-sulfur_center"/>
</dbReference>
<evidence type="ECO:0000256" key="1">
    <source>
        <dbReference type="ARBA" id="ARBA00022485"/>
    </source>
</evidence>
<dbReference type="EMBL" id="LDIR01000001">
    <property type="protein sequence ID" value="OCL93155.1"/>
    <property type="molecule type" value="Genomic_DNA"/>
</dbReference>
<proteinExistence type="predicted"/>
<feature type="domain" description="4Fe-4S ferredoxin-type" evidence="5">
    <location>
        <begin position="419"/>
        <end position="448"/>
    </location>
</feature>
<organism evidence="6 7">
    <name type="scientific">Arcobacter porcinus</name>
    <dbReference type="NCBI Taxonomy" id="1935204"/>
    <lineage>
        <taxon>Bacteria</taxon>
        <taxon>Pseudomonadati</taxon>
        <taxon>Campylobacterota</taxon>
        <taxon>Epsilonproteobacteria</taxon>
        <taxon>Campylobacterales</taxon>
        <taxon>Arcobacteraceae</taxon>
        <taxon>Arcobacter</taxon>
    </lineage>
</organism>
<keyword evidence="2" id="KW-0479">Metal-binding</keyword>
<keyword evidence="7" id="KW-1185">Reference proteome</keyword>
<keyword evidence="4" id="KW-0411">Iron-sulfur</keyword>
<dbReference type="InterPro" id="IPR017900">
    <property type="entry name" value="4Fe4S_Fe_S_CS"/>
</dbReference>
<name>A0ABX2YES4_9BACT</name>
<dbReference type="PROSITE" id="PS51379">
    <property type="entry name" value="4FE4S_FER_2"/>
    <property type="match status" value="4"/>
</dbReference>
<feature type="domain" description="4Fe-4S ferredoxin-type" evidence="5">
    <location>
        <begin position="234"/>
        <end position="263"/>
    </location>
</feature>
<keyword evidence="1" id="KW-0004">4Fe-4S</keyword>
<dbReference type="Pfam" id="PF12838">
    <property type="entry name" value="Fer4_7"/>
    <property type="match status" value="1"/>
</dbReference>
<evidence type="ECO:0000256" key="4">
    <source>
        <dbReference type="ARBA" id="ARBA00023014"/>
    </source>
</evidence>
<sequence>MQEYIYFNQAGLDFPLSEKIQVATTFEELKDNNFLISNTNEVKSEAIANEIDFYIKNSKDNLSSKIENVLKLYEINATKFDFAQDLDQSVNISNSLMIVYDNLEDFKNFTKNINANEFDLYKVESKLIKEIKNSVGNFDVIVDAGDKDIVLNVSQIVWFNENLEKKRAGIYDPNISNIEEVLKTIRENLNGYKFRKTILYDKSICQYNERKDEICSKCAEVCPTNAITKDEENRRLVFDLVNCITCGECVSSCPSGSLNSGAFTKDSLYEISTFYKNTKPLIISSKSDIRNINVDLNEGVLPLYIIGDIFDESVFLTYLQMSSSQIVYFSNDISKGTKDSIRIVNDIYMKKYGKLAIYLVSNEKELEDALNKQEFIENSYYNFNQNGMRKREIFSQRLQKLVANDDLGLVKTGENIHYGRVLVNDSNCTLCLSCVGACNVDALFANEADFSLRINPSLCTACGYCEAVCPENDCLTIKQDELELSPNWFKETILAQDKLFACVECGKEFATTKAIEKIALMMEPIFKTQSPAKARSLYCCGDCKPKIMIKEEMSKNAKY</sequence>
<dbReference type="PANTHER" id="PTHR24960">
    <property type="entry name" value="PHOTOSYSTEM I IRON-SULFUR CENTER-RELATED"/>
    <property type="match status" value="1"/>
</dbReference>
<accession>A0ABX2YES4</accession>
<comment type="caution">
    <text evidence="6">The sequence shown here is derived from an EMBL/GenBank/DDBJ whole genome shotgun (WGS) entry which is preliminary data.</text>
</comment>
<dbReference type="SUPFAM" id="SSF54862">
    <property type="entry name" value="4Fe-4S ferredoxins"/>
    <property type="match status" value="2"/>
</dbReference>